<dbReference type="InterPro" id="IPR011004">
    <property type="entry name" value="Trimer_LpxA-like_sf"/>
</dbReference>
<accession>A0A8J9T3R0</accession>
<dbReference type="PANTHER" id="PTHR13061:SF29">
    <property type="entry name" value="GAMMA CARBONIC ANHYDRASE-LIKE 1, MITOCHONDRIAL-RELATED"/>
    <property type="match status" value="1"/>
</dbReference>
<dbReference type="InterPro" id="IPR047324">
    <property type="entry name" value="LbH_gamma_CA-like"/>
</dbReference>
<dbReference type="InterPro" id="IPR050484">
    <property type="entry name" value="Transf_Hexapept/Carb_Anhydrase"/>
</dbReference>
<protein>
    <recommendedName>
        <fullName evidence="2">Gamma carbonic anhydrase</fullName>
    </recommendedName>
</protein>
<name>A0A8J9T3R0_PHATR</name>
<dbReference type="EMBL" id="OU594956">
    <property type="protein sequence ID" value="CAG9281751.1"/>
    <property type="molecule type" value="Genomic_DNA"/>
</dbReference>
<proteinExistence type="predicted"/>
<evidence type="ECO:0000313" key="1">
    <source>
        <dbReference type="EMBL" id="CAG9281751.1"/>
    </source>
</evidence>
<gene>
    <name evidence="1" type="ORF">PTTT1_LOCUS17455</name>
</gene>
<evidence type="ECO:0008006" key="2">
    <source>
        <dbReference type="Google" id="ProtNLM"/>
    </source>
</evidence>
<dbReference type="Gene3D" id="2.160.10.10">
    <property type="entry name" value="Hexapeptide repeat proteins"/>
    <property type="match status" value="1"/>
</dbReference>
<sequence>MTFLGKVPFVTNDTFIAPSASVIGDVTNWDQSSVWYKAVVRADSEHSITIGFCSSVGEGTVVNTLSSTGQLETGLPPDTYIGHYVTVGAGCVLKSCRVDDLVVVGDKCTILEGSLVENHVILKPGTVVMPYQRIPSGQMWAGNPAAFVSELTPDEKEDIQQQALKIFTSTKEHILEFLPYGRTFVHLEELEKQAGLEVKQG</sequence>
<dbReference type="AlphaFoldDB" id="A0A8J9T3R0"/>
<reference evidence="1" key="1">
    <citation type="submission" date="2022-02" db="EMBL/GenBank/DDBJ databases">
        <authorList>
            <person name="Giguere J D."/>
        </authorList>
    </citation>
    <scope>NUCLEOTIDE SEQUENCE</scope>
    <source>
        <strain evidence="1">CCAP 1055/1</strain>
    </source>
</reference>
<dbReference type="PANTHER" id="PTHR13061">
    <property type="entry name" value="DYNACTIN SUBUNIT P25"/>
    <property type="match status" value="1"/>
</dbReference>
<organism evidence="1">
    <name type="scientific">Phaeodactylum tricornutum</name>
    <name type="common">Diatom</name>
    <dbReference type="NCBI Taxonomy" id="2850"/>
    <lineage>
        <taxon>Eukaryota</taxon>
        <taxon>Sar</taxon>
        <taxon>Stramenopiles</taxon>
        <taxon>Ochrophyta</taxon>
        <taxon>Bacillariophyta</taxon>
        <taxon>Bacillariophyceae</taxon>
        <taxon>Bacillariophycidae</taxon>
        <taxon>Naviculales</taxon>
        <taxon>Phaeodactylaceae</taxon>
        <taxon>Phaeodactylum</taxon>
    </lineage>
</organism>
<dbReference type="CDD" id="cd04645">
    <property type="entry name" value="LbH_gamma_CA_like"/>
    <property type="match status" value="1"/>
</dbReference>
<dbReference type="SUPFAM" id="SSF51161">
    <property type="entry name" value="Trimeric LpxA-like enzymes"/>
    <property type="match status" value="1"/>
</dbReference>
<dbReference type="Proteomes" id="UP000836788">
    <property type="component" value="Chromosome 15"/>
</dbReference>